<dbReference type="KEGG" id="vg:5659507"/>
<reference evidence="1 2" key="1">
    <citation type="journal article" date="2007" name="Virology">
        <title>Sequence and annotation of the 369-kb NY-2A and the 345-kb AR158 viruses that infect Chlorella NC64A.</title>
        <authorList>
            <person name="Fitzgerald L.A."/>
            <person name="Graves M.V."/>
            <person name="Li X."/>
            <person name="Feldblyum T."/>
            <person name="Nierman W.C."/>
            <person name="Van Etten J.L."/>
        </authorList>
    </citation>
    <scope>NUCLEOTIDE SEQUENCE [LARGE SCALE GENOMIC DNA]</scope>
    <source>
        <strain evidence="1 2">NY-2A</strain>
    </source>
</reference>
<dbReference type="GeneID" id="5659507"/>
<name>A7IXQ6_PBCVN</name>
<protein>
    <submittedName>
        <fullName evidence="1">Uncharacterized protein b731L</fullName>
    </submittedName>
</protein>
<dbReference type="RefSeq" id="YP_001497927.1">
    <property type="nucleotide sequence ID" value="NC_009898.1"/>
</dbReference>
<dbReference type="EMBL" id="DQ491002">
    <property type="protein sequence ID" value="ABT15130.1"/>
    <property type="molecule type" value="Genomic_DNA"/>
</dbReference>
<organismHost>
    <name type="scientific">Chlorella</name>
    <dbReference type="NCBI Taxonomy" id="3071"/>
</organismHost>
<accession>A7IXQ6</accession>
<evidence type="ECO:0000313" key="1">
    <source>
        <dbReference type="EMBL" id="ABT15130.1"/>
    </source>
</evidence>
<evidence type="ECO:0000313" key="2">
    <source>
        <dbReference type="Proteomes" id="UP000202419"/>
    </source>
</evidence>
<gene>
    <name evidence="1" type="primary">b731L</name>
    <name evidence="1" type="ORF">NY2A_b731L</name>
</gene>
<dbReference type="Proteomes" id="UP000202419">
    <property type="component" value="Segment"/>
</dbReference>
<keyword evidence="2" id="KW-1185">Reference proteome</keyword>
<organism evidence="1 2">
    <name type="scientific">Paramecium bursaria Chlorella virus NY2A</name>
    <name type="common">PBCV-NY2A</name>
    <dbReference type="NCBI Taxonomy" id="46021"/>
    <lineage>
        <taxon>Viruses</taxon>
        <taxon>Varidnaviria</taxon>
        <taxon>Bamfordvirae</taxon>
        <taxon>Nucleocytoviricota</taxon>
        <taxon>Megaviricetes</taxon>
        <taxon>Algavirales</taxon>
        <taxon>Phycodnaviridae</taxon>
        <taxon>Chlorovirus</taxon>
        <taxon>Chlorovirus americanus</taxon>
    </lineage>
</organism>
<sequence>MYGLVLIPGRSLRLRHRQLQLDQGLDIMQETLINPHSLASTPDILARKNQHSWDMKRVMGRIPRHI</sequence>
<proteinExistence type="predicted"/>